<accession>A0ABQ8H0B0</accession>
<gene>
    <name evidence="1" type="ORF">JRO89_XSUnG0014300</name>
</gene>
<dbReference type="Proteomes" id="UP000827721">
    <property type="component" value="Unassembled WGS sequence"/>
</dbReference>
<dbReference type="EMBL" id="JAFEMO010000029">
    <property type="protein sequence ID" value="KAH7531136.1"/>
    <property type="molecule type" value="Genomic_DNA"/>
</dbReference>
<proteinExistence type="predicted"/>
<sequence>MAHTRKRSSVYAKLAQGDKCSGPCSNGYRCSSYCKEFAEEIKKMHDDFHHTAPGYCAYHRAIDFETLEEMNKGK</sequence>
<comment type="caution">
    <text evidence="1">The sequence shown here is derived from an EMBL/GenBank/DDBJ whole genome shotgun (WGS) entry which is preliminary data.</text>
</comment>
<keyword evidence="2" id="KW-1185">Reference proteome</keyword>
<name>A0ABQ8H0B0_9ROSI</name>
<evidence type="ECO:0000313" key="2">
    <source>
        <dbReference type="Proteomes" id="UP000827721"/>
    </source>
</evidence>
<reference evidence="1 2" key="1">
    <citation type="submission" date="2021-02" db="EMBL/GenBank/DDBJ databases">
        <title>Plant Genome Project.</title>
        <authorList>
            <person name="Zhang R.-G."/>
        </authorList>
    </citation>
    <scope>NUCLEOTIDE SEQUENCE [LARGE SCALE GENOMIC DNA]</scope>
    <source>
        <tissue evidence="1">Leaves</tissue>
    </source>
</reference>
<protein>
    <submittedName>
        <fullName evidence="1">Uncharacterized protein</fullName>
    </submittedName>
</protein>
<organism evidence="1 2">
    <name type="scientific">Xanthoceras sorbifolium</name>
    <dbReference type="NCBI Taxonomy" id="99658"/>
    <lineage>
        <taxon>Eukaryota</taxon>
        <taxon>Viridiplantae</taxon>
        <taxon>Streptophyta</taxon>
        <taxon>Embryophyta</taxon>
        <taxon>Tracheophyta</taxon>
        <taxon>Spermatophyta</taxon>
        <taxon>Magnoliopsida</taxon>
        <taxon>eudicotyledons</taxon>
        <taxon>Gunneridae</taxon>
        <taxon>Pentapetalae</taxon>
        <taxon>rosids</taxon>
        <taxon>malvids</taxon>
        <taxon>Sapindales</taxon>
        <taxon>Sapindaceae</taxon>
        <taxon>Xanthoceroideae</taxon>
        <taxon>Xanthoceras</taxon>
    </lineage>
</organism>
<evidence type="ECO:0000313" key="1">
    <source>
        <dbReference type="EMBL" id="KAH7531136.1"/>
    </source>
</evidence>